<accession>W9RD02</accession>
<evidence type="ECO:0000313" key="2">
    <source>
        <dbReference type="Proteomes" id="UP000030645"/>
    </source>
</evidence>
<name>W9RD02_9ROSA</name>
<reference evidence="2" key="1">
    <citation type="submission" date="2013-01" db="EMBL/GenBank/DDBJ databases">
        <title>Draft Genome Sequence of a Mulberry Tree, Morus notabilis C.K. Schneid.</title>
        <authorList>
            <person name="He N."/>
            <person name="Zhao S."/>
        </authorList>
    </citation>
    <scope>NUCLEOTIDE SEQUENCE</scope>
</reference>
<organism evidence="1 2">
    <name type="scientific">Morus notabilis</name>
    <dbReference type="NCBI Taxonomy" id="981085"/>
    <lineage>
        <taxon>Eukaryota</taxon>
        <taxon>Viridiplantae</taxon>
        <taxon>Streptophyta</taxon>
        <taxon>Embryophyta</taxon>
        <taxon>Tracheophyta</taxon>
        <taxon>Spermatophyta</taxon>
        <taxon>Magnoliopsida</taxon>
        <taxon>eudicotyledons</taxon>
        <taxon>Gunneridae</taxon>
        <taxon>Pentapetalae</taxon>
        <taxon>rosids</taxon>
        <taxon>fabids</taxon>
        <taxon>Rosales</taxon>
        <taxon>Moraceae</taxon>
        <taxon>Moreae</taxon>
        <taxon>Morus</taxon>
    </lineage>
</organism>
<dbReference type="AlphaFoldDB" id="W9RD02"/>
<dbReference type="Proteomes" id="UP000030645">
    <property type="component" value="Unassembled WGS sequence"/>
</dbReference>
<sequence>MEASSSSFCKLSFEVVRIIGVTVGVDLEEDLVGLLDDHTVGGVVFGADNVSDGDYIMEDENGDEAIEDGNPGIVEGLLNSGATR</sequence>
<proteinExistence type="predicted"/>
<keyword evidence="2" id="KW-1185">Reference proteome</keyword>
<dbReference type="EMBL" id="KE344869">
    <property type="protein sequence ID" value="EXB82662.1"/>
    <property type="molecule type" value="Genomic_DNA"/>
</dbReference>
<protein>
    <submittedName>
        <fullName evidence="1">Uncharacterized protein</fullName>
    </submittedName>
</protein>
<gene>
    <name evidence="1" type="ORF">L484_027843</name>
</gene>
<evidence type="ECO:0000313" key="1">
    <source>
        <dbReference type="EMBL" id="EXB82662.1"/>
    </source>
</evidence>